<feature type="binding site" evidence="8">
    <location>
        <position position="491"/>
    </location>
    <ligand>
        <name>ATP</name>
        <dbReference type="ChEBI" id="CHEBI:30616"/>
    </ligand>
</feature>
<feature type="domain" description="Protein kinase" evidence="9">
    <location>
        <begin position="462"/>
        <end position="714"/>
    </location>
</feature>
<dbReference type="AlphaFoldDB" id="A0AAU9IZM9"/>
<dbReference type="SUPFAM" id="SSF56112">
    <property type="entry name" value="Protein kinase-like (PK-like)"/>
    <property type="match status" value="1"/>
</dbReference>
<dbReference type="InterPro" id="IPR045270">
    <property type="entry name" value="STKc_AGC"/>
</dbReference>
<dbReference type="SMART" id="SM00213">
    <property type="entry name" value="UBQ"/>
    <property type="match status" value="1"/>
</dbReference>
<dbReference type="Gene3D" id="3.30.200.20">
    <property type="entry name" value="Phosphorylase Kinase, domain 1"/>
    <property type="match status" value="1"/>
</dbReference>
<evidence type="ECO:0000256" key="1">
    <source>
        <dbReference type="ARBA" id="ARBA00022527"/>
    </source>
</evidence>
<dbReference type="CDD" id="cd17039">
    <property type="entry name" value="Ubl_ubiquitin_like"/>
    <property type="match status" value="1"/>
</dbReference>
<dbReference type="Proteomes" id="UP001162131">
    <property type="component" value="Unassembled WGS sequence"/>
</dbReference>
<dbReference type="PROSITE" id="PS50297">
    <property type="entry name" value="ANK_REP_REGION"/>
    <property type="match status" value="1"/>
</dbReference>
<evidence type="ECO:0000256" key="7">
    <source>
        <dbReference type="PROSITE-ProRule" id="PRU00023"/>
    </source>
</evidence>
<dbReference type="Gene3D" id="1.10.510.10">
    <property type="entry name" value="Transferase(Phosphotransferase) domain 1"/>
    <property type="match status" value="1"/>
</dbReference>
<keyword evidence="7" id="KW-0040">ANK repeat</keyword>
<feature type="domain" description="AGC-kinase C-terminal" evidence="11">
    <location>
        <begin position="715"/>
        <end position="746"/>
    </location>
</feature>
<dbReference type="SMART" id="SM00220">
    <property type="entry name" value="S_TKc"/>
    <property type="match status" value="1"/>
</dbReference>
<comment type="caution">
    <text evidence="12">The sequence shown here is derived from an EMBL/GenBank/DDBJ whole genome shotgun (WGS) entry which is preliminary data.</text>
</comment>
<dbReference type="Pfam" id="PF13637">
    <property type="entry name" value="Ank_4"/>
    <property type="match status" value="1"/>
</dbReference>
<dbReference type="GO" id="GO:0004674">
    <property type="term" value="F:protein serine/threonine kinase activity"/>
    <property type="evidence" value="ECO:0007669"/>
    <property type="project" value="UniProtKB-KW"/>
</dbReference>
<dbReference type="InterPro" id="IPR017441">
    <property type="entry name" value="Protein_kinase_ATP_BS"/>
</dbReference>
<sequence length="746" mass="85760">MRIIVRYLEQNIELIVDANAKVKDLQLEISRITSIPPNLQKLSFLNSGNKAFLPSSSKLSYYNIKDRSVLFLEQKTIDNPQSPDEDVRIVRRYSHQASQDEIGTIYQEQNAHRAMSYCYESENSNNLAEWVTKAVIACREGNAEGLIETLQDYQVWRGSKLQEEDVGELLNSPYNGQWSCIHYACYMNHVNILKELLELGVNCNNITDDQWTPLQISAYQGNIHCVELLLAHPLIQINLMTAVRGSALHMAAVRGHFEIVKLLLENKADIGLEDPDHKTALELSSDRKIAELIPKYNGVKMLERFGQKNYEKPLGFCGEVWSTGTWHINDKIVFLILDSEKGKFMHYDQRDSYIEEKQPEITVPFEDITKVIADEVLNDKYFFSVITKDITLKYYTQYQDMTEEWTRRVDWCIVYFHHEARLKNAKAFTVPKKIPVKSQKKIVYEEEPYENIGESAIKKSSFEILGEIGSGSFGNVYQVRKKDSGEIFAMKALSKPMLISKNQLKYAVAECKILKAIKFPFIVRLYWAFQSQSYLYMILEFCPNGDFSSLLQLAGHLSTEVAKFYIAEMILAIEYLHSFDIIYRDLKPQNLLLDSEGHIKLTDFGLSKENVSDNEPAMSFCGSPAYLPPEVLAQTGCGKSADIYSIGTNLYEMLVGKPPFYTENVAKLYKRISKSSIKFPEDINEDAMDLIQKVMVKNPEERPFIHEVKAHRFFEGVDWDNMLQKKMTPPINIKNLRNLRSSHVIS</sequence>
<dbReference type="Gene3D" id="1.25.40.20">
    <property type="entry name" value="Ankyrin repeat-containing domain"/>
    <property type="match status" value="1"/>
</dbReference>
<proteinExistence type="predicted"/>
<gene>
    <name evidence="12" type="ORF">BSTOLATCC_MIC21983</name>
</gene>
<dbReference type="PROSITE" id="PS00107">
    <property type="entry name" value="PROTEIN_KINASE_ATP"/>
    <property type="match status" value="1"/>
</dbReference>
<dbReference type="PANTHER" id="PTHR24351">
    <property type="entry name" value="RIBOSOMAL PROTEIN S6 KINASE"/>
    <property type="match status" value="1"/>
</dbReference>
<reference evidence="12" key="1">
    <citation type="submission" date="2021-09" db="EMBL/GenBank/DDBJ databases">
        <authorList>
            <consortium name="AG Swart"/>
            <person name="Singh M."/>
            <person name="Singh A."/>
            <person name="Seah K."/>
            <person name="Emmerich C."/>
        </authorList>
    </citation>
    <scope>NUCLEOTIDE SEQUENCE</scope>
    <source>
        <strain evidence="12">ATCC30299</strain>
    </source>
</reference>
<name>A0AAU9IZM9_9CILI</name>
<organism evidence="12 13">
    <name type="scientific">Blepharisma stoltei</name>
    <dbReference type="NCBI Taxonomy" id="1481888"/>
    <lineage>
        <taxon>Eukaryota</taxon>
        <taxon>Sar</taxon>
        <taxon>Alveolata</taxon>
        <taxon>Ciliophora</taxon>
        <taxon>Postciliodesmatophora</taxon>
        <taxon>Heterotrichea</taxon>
        <taxon>Heterotrichida</taxon>
        <taxon>Blepharismidae</taxon>
        <taxon>Blepharisma</taxon>
    </lineage>
</organism>
<dbReference type="PROSITE" id="PS50011">
    <property type="entry name" value="PROTEIN_KINASE_DOM"/>
    <property type="match status" value="1"/>
</dbReference>
<keyword evidence="6 8" id="KW-0067">ATP-binding</keyword>
<dbReference type="InterPro" id="IPR000961">
    <property type="entry name" value="AGC-kinase_C"/>
</dbReference>
<dbReference type="GO" id="GO:0005524">
    <property type="term" value="F:ATP binding"/>
    <property type="evidence" value="ECO:0007669"/>
    <property type="project" value="UniProtKB-UniRule"/>
</dbReference>
<dbReference type="Gene3D" id="3.10.20.90">
    <property type="entry name" value="Phosphatidylinositol 3-kinase Catalytic Subunit, Chain A, domain 1"/>
    <property type="match status" value="1"/>
</dbReference>
<evidence type="ECO:0000259" key="11">
    <source>
        <dbReference type="PROSITE" id="PS51285"/>
    </source>
</evidence>
<protein>
    <submittedName>
        <fullName evidence="12">Uncharacterized protein</fullName>
    </submittedName>
</protein>
<dbReference type="CDD" id="cd05123">
    <property type="entry name" value="STKc_AGC"/>
    <property type="match status" value="1"/>
</dbReference>
<feature type="repeat" description="ANK" evidence="7">
    <location>
        <begin position="243"/>
        <end position="275"/>
    </location>
</feature>
<dbReference type="PROSITE" id="PS50088">
    <property type="entry name" value="ANK_REPEAT"/>
    <property type="match status" value="1"/>
</dbReference>
<evidence type="ECO:0000256" key="2">
    <source>
        <dbReference type="ARBA" id="ARBA00022553"/>
    </source>
</evidence>
<dbReference type="PROSITE" id="PS00108">
    <property type="entry name" value="PROTEIN_KINASE_ST"/>
    <property type="match status" value="1"/>
</dbReference>
<accession>A0AAU9IZM9</accession>
<dbReference type="PROSITE" id="PS51285">
    <property type="entry name" value="AGC_KINASE_CTER"/>
    <property type="match status" value="1"/>
</dbReference>
<dbReference type="FunFam" id="1.10.510.10:FF:000008">
    <property type="entry name" value="Non-specific serine/threonine protein kinase"/>
    <property type="match status" value="1"/>
</dbReference>
<evidence type="ECO:0000259" key="10">
    <source>
        <dbReference type="PROSITE" id="PS50053"/>
    </source>
</evidence>
<keyword evidence="1" id="KW-0723">Serine/threonine-protein kinase</keyword>
<dbReference type="InterPro" id="IPR036770">
    <property type="entry name" value="Ankyrin_rpt-contain_sf"/>
</dbReference>
<evidence type="ECO:0000256" key="5">
    <source>
        <dbReference type="ARBA" id="ARBA00022777"/>
    </source>
</evidence>
<dbReference type="SMART" id="SM00248">
    <property type="entry name" value="ANK"/>
    <property type="match status" value="3"/>
</dbReference>
<keyword evidence="5" id="KW-0418">Kinase</keyword>
<dbReference type="FunFam" id="3.30.200.20:FF:000042">
    <property type="entry name" value="Aurora kinase A"/>
    <property type="match status" value="1"/>
</dbReference>
<evidence type="ECO:0000256" key="6">
    <source>
        <dbReference type="ARBA" id="ARBA00022840"/>
    </source>
</evidence>
<dbReference type="PROSITE" id="PS50053">
    <property type="entry name" value="UBIQUITIN_2"/>
    <property type="match status" value="1"/>
</dbReference>
<keyword evidence="3" id="KW-0808">Transferase</keyword>
<evidence type="ECO:0000256" key="4">
    <source>
        <dbReference type="ARBA" id="ARBA00022741"/>
    </source>
</evidence>
<dbReference type="InterPro" id="IPR011009">
    <property type="entry name" value="Kinase-like_dom_sf"/>
</dbReference>
<dbReference type="Pfam" id="PF00069">
    <property type="entry name" value="Pkinase"/>
    <property type="match status" value="1"/>
</dbReference>
<keyword evidence="2" id="KW-0597">Phosphoprotein</keyword>
<dbReference type="InterPro" id="IPR008271">
    <property type="entry name" value="Ser/Thr_kinase_AS"/>
</dbReference>
<evidence type="ECO:0000256" key="8">
    <source>
        <dbReference type="PROSITE-ProRule" id="PRU10141"/>
    </source>
</evidence>
<feature type="domain" description="Ubiquitin-like" evidence="10">
    <location>
        <begin position="1"/>
        <end position="72"/>
    </location>
</feature>
<evidence type="ECO:0000259" key="9">
    <source>
        <dbReference type="PROSITE" id="PS50011"/>
    </source>
</evidence>
<keyword evidence="4 8" id="KW-0547">Nucleotide-binding</keyword>
<evidence type="ECO:0000313" key="12">
    <source>
        <dbReference type="EMBL" id="CAG9318609.1"/>
    </source>
</evidence>
<evidence type="ECO:0000256" key="3">
    <source>
        <dbReference type="ARBA" id="ARBA00022679"/>
    </source>
</evidence>
<evidence type="ECO:0000313" key="13">
    <source>
        <dbReference type="Proteomes" id="UP001162131"/>
    </source>
</evidence>
<dbReference type="InterPro" id="IPR002110">
    <property type="entry name" value="Ankyrin_rpt"/>
</dbReference>
<dbReference type="SUPFAM" id="SSF48403">
    <property type="entry name" value="Ankyrin repeat"/>
    <property type="match status" value="1"/>
</dbReference>
<dbReference type="InterPro" id="IPR029071">
    <property type="entry name" value="Ubiquitin-like_domsf"/>
</dbReference>
<keyword evidence="13" id="KW-1185">Reference proteome</keyword>
<dbReference type="InterPro" id="IPR000719">
    <property type="entry name" value="Prot_kinase_dom"/>
</dbReference>
<dbReference type="InterPro" id="IPR000626">
    <property type="entry name" value="Ubiquitin-like_dom"/>
</dbReference>
<dbReference type="SUPFAM" id="SSF54236">
    <property type="entry name" value="Ubiquitin-like"/>
    <property type="match status" value="1"/>
</dbReference>
<dbReference type="EMBL" id="CAJZBQ010000021">
    <property type="protein sequence ID" value="CAG9318609.1"/>
    <property type="molecule type" value="Genomic_DNA"/>
</dbReference>
<dbReference type="Pfam" id="PF00023">
    <property type="entry name" value="Ank"/>
    <property type="match status" value="1"/>
</dbReference>